<feature type="compositionally biased region" description="Low complexity" evidence="1">
    <location>
        <begin position="416"/>
        <end position="425"/>
    </location>
</feature>
<feature type="region of interest" description="Disordered" evidence="1">
    <location>
        <begin position="386"/>
        <end position="425"/>
    </location>
</feature>
<name>A0AAV1D311_OLDCO</name>
<keyword evidence="3" id="KW-1185">Reference proteome</keyword>
<dbReference type="AlphaFoldDB" id="A0AAV1D311"/>
<dbReference type="EMBL" id="OX459121">
    <property type="protein sequence ID" value="CAI9102311.1"/>
    <property type="molecule type" value="Genomic_DNA"/>
</dbReference>
<proteinExistence type="predicted"/>
<evidence type="ECO:0000256" key="1">
    <source>
        <dbReference type="SAM" id="MobiDB-lite"/>
    </source>
</evidence>
<sequence>MAREEEYRTPNNNLLYELRKNRLGIVQGDNSLVKDHSMVKRVWEEFSHYRSISEGCSPAAVKVLKARDEEDKLIDFLMGFNSSYESMKDRILLLEPSPTGGLGSQVENLAMYSKNQNIPGKRNGQEKDTPLEMVDNVSNNWNPVPASQPGGLNWNAMAQQLNFLQQEFNKYSKGKQPLNQEYNQVNFAHITDFAGSITYSTLDQCVELNDDYSFFDSGATGYSFDAGYNSCFESTYMSPKMLSCLERIDKLLDDIEKKNASYFSQEDCYHSNVSVYQPPPPQPTLRESAARQLTLRELAARQPTLRELAALQSSPCQPTLRQLASSYQQPPAQPQLSVREAALRDWQSEKGQQLIKEVNQYRLSVGLPEYDPIGNLRKLNKNEKISEDDSLVQSPHPPSQTEPECEELEETEEINSLDSTSSPDSSSIYIVVKHDSLILRVGDKDVDQVDFDESNIPIVSKEGFQVDKCDEVVHSIRDSEDDMKNSSMKDQEEDQWYKIEFEKEDVVVLEYKFIFSHGKENNFKRFIVAAEYGFFWYRDGFVGRAKLLCPVVLKMKHPKF</sequence>
<accession>A0AAV1D311</accession>
<feature type="compositionally biased region" description="Acidic residues" evidence="1">
    <location>
        <begin position="403"/>
        <end position="415"/>
    </location>
</feature>
<protein>
    <submittedName>
        <fullName evidence="2">OLC1v1000558C1</fullName>
    </submittedName>
</protein>
<dbReference type="Proteomes" id="UP001161247">
    <property type="component" value="Chromosome 4"/>
</dbReference>
<evidence type="ECO:0000313" key="3">
    <source>
        <dbReference type="Proteomes" id="UP001161247"/>
    </source>
</evidence>
<reference evidence="2" key="1">
    <citation type="submission" date="2023-03" db="EMBL/GenBank/DDBJ databases">
        <authorList>
            <person name="Julca I."/>
        </authorList>
    </citation>
    <scope>NUCLEOTIDE SEQUENCE</scope>
</reference>
<gene>
    <name evidence="2" type="ORF">OLC1_LOCUS11675</name>
</gene>
<organism evidence="2 3">
    <name type="scientific">Oldenlandia corymbosa var. corymbosa</name>
    <dbReference type="NCBI Taxonomy" id="529605"/>
    <lineage>
        <taxon>Eukaryota</taxon>
        <taxon>Viridiplantae</taxon>
        <taxon>Streptophyta</taxon>
        <taxon>Embryophyta</taxon>
        <taxon>Tracheophyta</taxon>
        <taxon>Spermatophyta</taxon>
        <taxon>Magnoliopsida</taxon>
        <taxon>eudicotyledons</taxon>
        <taxon>Gunneridae</taxon>
        <taxon>Pentapetalae</taxon>
        <taxon>asterids</taxon>
        <taxon>lamiids</taxon>
        <taxon>Gentianales</taxon>
        <taxon>Rubiaceae</taxon>
        <taxon>Rubioideae</taxon>
        <taxon>Spermacoceae</taxon>
        <taxon>Hedyotis-Oldenlandia complex</taxon>
        <taxon>Oldenlandia</taxon>
    </lineage>
</organism>
<evidence type="ECO:0000313" key="2">
    <source>
        <dbReference type="EMBL" id="CAI9102311.1"/>
    </source>
</evidence>